<evidence type="ECO:0000313" key="3">
    <source>
        <dbReference type="Proteomes" id="UP001219568"/>
    </source>
</evidence>
<dbReference type="Proteomes" id="UP001219568">
    <property type="component" value="Unassembled WGS sequence"/>
</dbReference>
<comment type="similarity">
    <text evidence="1">Belongs to the asaB hydroxylase/desaturase family.</text>
</comment>
<dbReference type="NCBIfam" id="NF041278">
    <property type="entry name" value="CmcJ_NvfI_EfuI"/>
    <property type="match status" value="1"/>
</dbReference>
<protein>
    <submittedName>
        <fullName evidence="2">Uncharacterized protein</fullName>
    </submittedName>
</protein>
<evidence type="ECO:0000256" key="1">
    <source>
        <dbReference type="ARBA" id="ARBA00023604"/>
    </source>
</evidence>
<dbReference type="PANTHER" id="PTHR34598">
    <property type="entry name" value="BLL6449 PROTEIN"/>
    <property type="match status" value="1"/>
</dbReference>
<sequence>MNGTADFYGYANNKQSVTIHNVRGQEDEFTLSKNGFQYITHTSAYIPILDSSKIKLDLYAEVAELLKNTITPKPSYIKVVSHTIRSSLTDLNSEYTGMPGPARAAHLDHTPVGAKKYFHEKVPHEDASRLAQMRWAIINVWRPLKAIKRDPLAVCDGSTLRPGDLLPIQMDYSSNARAKALGGEKGLTTTEGWMKGVWRCMRLLSILVPETER</sequence>
<comment type="caution">
    <text evidence="2">The sequence shown here is derived from an EMBL/GenBank/DDBJ whole genome shotgun (WGS) entry which is preliminary data.</text>
</comment>
<dbReference type="EMBL" id="JAQJZL010000010">
    <property type="protein sequence ID" value="KAJ6034676.1"/>
    <property type="molecule type" value="Genomic_DNA"/>
</dbReference>
<accession>A0AAD6I7V3</accession>
<reference evidence="2" key="1">
    <citation type="journal article" date="2023" name="IMA Fungus">
        <title>Comparative genomic study of the Penicillium genus elucidates a diverse pangenome and 15 lateral gene transfer events.</title>
        <authorList>
            <person name="Petersen C."/>
            <person name="Sorensen T."/>
            <person name="Nielsen M.R."/>
            <person name="Sondergaard T.E."/>
            <person name="Sorensen J.L."/>
            <person name="Fitzpatrick D.A."/>
            <person name="Frisvad J.C."/>
            <person name="Nielsen K.L."/>
        </authorList>
    </citation>
    <scope>NUCLEOTIDE SEQUENCE</scope>
    <source>
        <strain evidence="2">IBT 15450</strain>
    </source>
</reference>
<proteinExistence type="inferred from homology"/>
<keyword evidence="3" id="KW-1185">Reference proteome</keyword>
<organism evidence="2 3">
    <name type="scientific">Penicillium canescens</name>
    <dbReference type="NCBI Taxonomy" id="5083"/>
    <lineage>
        <taxon>Eukaryota</taxon>
        <taxon>Fungi</taxon>
        <taxon>Dikarya</taxon>
        <taxon>Ascomycota</taxon>
        <taxon>Pezizomycotina</taxon>
        <taxon>Eurotiomycetes</taxon>
        <taxon>Eurotiomycetidae</taxon>
        <taxon>Eurotiales</taxon>
        <taxon>Aspergillaceae</taxon>
        <taxon>Penicillium</taxon>
    </lineage>
</organism>
<name>A0AAD6I7V3_PENCN</name>
<dbReference type="AlphaFoldDB" id="A0AAD6I7V3"/>
<evidence type="ECO:0000313" key="2">
    <source>
        <dbReference type="EMBL" id="KAJ6034676.1"/>
    </source>
</evidence>
<gene>
    <name evidence="2" type="ORF">N7460_008851</name>
</gene>
<dbReference type="InterPro" id="IPR044053">
    <property type="entry name" value="AsaB-like"/>
</dbReference>
<reference evidence="2" key="2">
    <citation type="submission" date="2023-01" db="EMBL/GenBank/DDBJ databases">
        <authorList>
            <person name="Petersen C."/>
        </authorList>
    </citation>
    <scope>NUCLEOTIDE SEQUENCE</scope>
    <source>
        <strain evidence="2">IBT 15450</strain>
    </source>
</reference>
<dbReference type="GO" id="GO:0016491">
    <property type="term" value="F:oxidoreductase activity"/>
    <property type="evidence" value="ECO:0007669"/>
    <property type="project" value="InterPro"/>
</dbReference>
<dbReference type="PANTHER" id="PTHR34598:SF3">
    <property type="entry name" value="OXIDOREDUCTASE AN1597"/>
    <property type="match status" value="1"/>
</dbReference>